<dbReference type="InterPro" id="IPR003029">
    <property type="entry name" value="S1_domain"/>
</dbReference>
<feature type="binding site" evidence="9">
    <location>
        <position position="148"/>
    </location>
    <ligand>
        <name>(2E)-4-hydroxy-3-methylbut-2-enyl diphosphate</name>
        <dbReference type="ChEBI" id="CHEBI:128753"/>
    </ligand>
</feature>
<comment type="caution">
    <text evidence="11">The sequence shown here is derived from an EMBL/GenBank/DDBJ whole genome shotgun (WGS) entry which is preliminary data.</text>
</comment>
<keyword evidence="4" id="KW-0689">Ribosomal protein</keyword>
<feature type="binding site" evidence="9">
    <location>
        <position position="248"/>
    </location>
    <ligand>
        <name>(2E)-4-hydroxy-3-methylbut-2-enyl diphosphate</name>
        <dbReference type="ChEBI" id="CHEBI:128753"/>
    </ligand>
</feature>
<feature type="binding site" evidence="9">
    <location>
        <position position="248"/>
    </location>
    <ligand>
        <name>dimethylallyl diphosphate</name>
        <dbReference type="ChEBI" id="CHEBI:57623"/>
    </ligand>
</feature>
<dbReference type="Gene3D" id="3.40.50.11270">
    <property type="match status" value="1"/>
</dbReference>
<comment type="cofactor">
    <cofactor evidence="9">
        <name>[4Fe-4S] cluster</name>
        <dbReference type="ChEBI" id="CHEBI:49883"/>
    </cofactor>
    <text evidence="9">Binds 1 [4Fe-4S] cluster per subunit.</text>
</comment>
<dbReference type="EMBL" id="JACHEX010000001">
    <property type="protein sequence ID" value="MBB6061600.1"/>
    <property type="molecule type" value="Genomic_DNA"/>
</dbReference>
<dbReference type="InterPro" id="IPR050437">
    <property type="entry name" value="Ribos_protein_bS1-like"/>
</dbReference>
<dbReference type="GO" id="GO:0003729">
    <property type="term" value="F:mRNA binding"/>
    <property type="evidence" value="ECO:0007669"/>
    <property type="project" value="TreeGrafter"/>
</dbReference>
<dbReference type="CDD" id="cd13944">
    <property type="entry name" value="lytB_ispH"/>
    <property type="match status" value="1"/>
</dbReference>
<feature type="binding site" evidence="9">
    <location>
        <position position="207"/>
    </location>
    <ligand>
        <name>dimethylallyl diphosphate</name>
        <dbReference type="ChEBI" id="CHEBI:57623"/>
    </ligand>
</feature>
<evidence type="ECO:0000256" key="4">
    <source>
        <dbReference type="ARBA" id="ARBA00022980"/>
    </source>
</evidence>
<feature type="binding site" evidence="9">
    <location>
        <position position="208"/>
    </location>
    <ligand>
        <name>(2E)-4-hydroxy-3-methylbut-2-enyl diphosphate</name>
        <dbReference type="ChEBI" id="CHEBI:128753"/>
    </ligand>
</feature>
<feature type="binding site" evidence="9">
    <location>
        <position position="66"/>
    </location>
    <ligand>
        <name>dimethylallyl diphosphate</name>
        <dbReference type="ChEBI" id="CHEBI:57623"/>
    </ligand>
</feature>
<comment type="function">
    <text evidence="8">Binds mRNA; thus facilitating recognition of the initiation point. It is needed to translate mRNA with a short Shine-Dalgarno (SD) purine-rich sequence.</text>
</comment>
<feature type="binding site" evidence="9">
    <location>
        <position position="12"/>
    </location>
    <ligand>
        <name>[4Fe-4S] cluster</name>
        <dbReference type="ChEBI" id="CHEBI:49883"/>
    </ligand>
</feature>
<dbReference type="Pfam" id="PF02401">
    <property type="entry name" value="LYTB"/>
    <property type="match status" value="1"/>
</dbReference>
<feature type="binding site" evidence="9">
    <location>
        <position position="66"/>
    </location>
    <ligand>
        <name>(2E)-4-hydroxy-3-methylbut-2-enyl diphosphate</name>
        <dbReference type="ChEBI" id="CHEBI:128753"/>
    </ligand>
</feature>
<comment type="similarity">
    <text evidence="9">Belongs to the IspH family.</text>
</comment>
<evidence type="ECO:0000313" key="12">
    <source>
        <dbReference type="Proteomes" id="UP000555828"/>
    </source>
</evidence>
<keyword evidence="9" id="KW-0414">Isoprene biosynthesis</keyword>
<dbReference type="InterPro" id="IPR035104">
    <property type="entry name" value="Ribosomal_protein_S1-like"/>
</dbReference>
<feature type="active site" description="Proton donor" evidence="9">
    <location>
        <position position="117"/>
    </location>
</feature>
<dbReference type="HAMAP" id="MF_00191">
    <property type="entry name" value="IspH"/>
    <property type="match status" value="1"/>
</dbReference>
<comment type="pathway">
    <text evidence="9">Isoprenoid biosynthesis; dimethylallyl diphosphate biosynthesis; dimethylallyl diphosphate from (2E)-4-hydroxy-3-methylbutenyl diphosphate: step 1/1.</text>
</comment>
<dbReference type="GO" id="GO:0016114">
    <property type="term" value="P:terpenoid biosynthetic process"/>
    <property type="evidence" value="ECO:0007669"/>
    <property type="project" value="UniProtKB-UniRule"/>
</dbReference>
<dbReference type="Gene3D" id="3.40.1010.20">
    <property type="entry name" value="4-hydroxy-3-methylbut-2-enyl diphosphate reductase, catalytic domain"/>
    <property type="match status" value="2"/>
</dbReference>
<dbReference type="GO" id="GO:0006412">
    <property type="term" value="P:translation"/>
    <property type="evidence" value="ECO:0007669"/>
    <property type="project" value="TreeGrafter"/>
</dbReference>
<dbReference type="InterPro" id="IPR012340">
    <property type="entry name" value="NA-bd_OB-fold"/>
</dbReference>
<dbReference type="GO" id="GO:0003735">
    <property type="term" value="F:structural constituent of ribosome"/>
    <property type="evidence" value="ECO:0007669"/>
    <property type="project" value="TreeGrafter"/>
</dbReference>
<dbReference type="Proteomes" id="UP000555828">
    <property type="component" value="Unassembled WGS sequence"/>
</dbReference>
<feature type="binding site" evidence="9">
    <location>
        <position position="207"/>
    </location>
    <ligand>
        <name>isopentenyl diphosphate</name>
        <dbReference type="ChEBI" id="CHEBI:128769"/>
    </ligand>
</feature>
<accession>A0A841GRF0</accession>
<feature type="domain" description="S1 motif" evidence="10">
    <location>
        <begin position="289"/>
        <end position="353"/>
    </location>
</feature>
<evidence type="ECO:0000256" key="8">
    <source>
        <dbReference type="ARBA" id="ARBA00025604"/>
    </source>
</evidence>
<comment type="function">
    <text evidence="9">Catalyzes the conversion of 1-hydroxy-2-methyl-2-(E)-butenyl 4-diphosphate (HMBPP) into a mixture of isopentenyl diphosphate (IPP) and dimethylallyl diphosphate (DMAPP). Acts in the terminal step of the DOXP/MEP pathway for isoprenoid precursor biosynthesis.</text>
</comment>
<keyword evidence="12" id="KW-1185">Reference proteome</keyword>
<evidence type="ECO:0000256" key="5">
    <source>
        <dbReference type="ARBA" id="ARBA00023004"/>
    </source>
</evidence>
<feature type="domain" description="S1 motif" evidence="10">
    <location>
        <begin position="539"/>
        <end position="608"/>
    </location>
</feature>
<dbReference type="GO" id="GO:0019288">
    <property type="term" value="P:isopentenyl diphosphate biosynthetic process, methylerythritol 4-phosphate pathway"/>
    <property type="evidence" value="ECO:0007669"/>
    <property type="project" value="UniProtKB-UniRule"/>
</dbReference>
<feature type="binding site" evidence="9">
    <location>
        <position position="178"/>
    </location>
    <ligand>
        <name>[4Fe-4S] cluster</name>
        <dbReference type="ChEBI" id="CHEBI:49883"/>
    </ligand>
</feature>
<evidence type="ECO:0000256" key="3">
    <source>
        <dbReference type="ARBA" id="ARBA00022723"/>
    </source>
</evidence>
<feature type="binding site" evidence="9">
    <location>
        <position position="206"/>
    </location>
    <ligand>
        <name>(2E)-4-hydroxy-3-methylbut-2-enyl diphosphate</name>
        <dbReference type="ChEBI" id="CHEBI:128753"/>
    </ligand>
</feature>
<dbReference type="InterPro" id="IPR039566">
    <property type="entry name" value="CvfB_S1_st"/>
</dbReference>
<feature type="binding site" evidence="9">
    <location>
        <position position="115"/>
    </location>
    <ligand>
        <name>dimethylallyl diphosphate</name>
        <dbReference type="ChEBI" id="CHEBI:57623"/>
    </ligand>
</feature>
<keyword evidence="7" id="KW-0687">Ribonucleoprotein</keyword>
<dbReference type="FunFam" id="2.40.50.140:FF:000103">
    <property type="entry name" value="protein RRP5 homolog"/>
    <property type="match status" value="2"/>
</dbReference>
<feature type="domain" description="S1 motif" evidence="10">
    <location>
        <begin position="625"/>
        <end position="694"/>
    </location>
</feature>
<dbReference type="AlphaFoldDB" id="A0A841GRF0"/>
<dbReference type="SMART" id="SM00316">
    <property type="entry name" value="S1"/>
    <property type="match status" value="6"/>
</dbReference>
<feature type="binding site" evidence="9">
    <location>
        <position position="248"/>
    </location>
    <ligand>
        <name>isopentenyl diphosphate</name>
        <dbReference type="ChEBI" id="CHEBI:128769"/>
    </ligand>
</feature>
<dbReference type="PROSITE" id="PS50126">
    <property type="entry name" value="S1"/>
    <property type="match status" value="4"/>
</dbReference>
<evidence type="ECO:0000313" key="11">
    <source>
        <dbReference type="EMBL" id="MBB6061600.1"/>
    </source>
</evidence>
<feature type="binding site" evidence="9">
    <location>
        <position position="40"/>
    </location>
    <ligand>
        <name>(2E)-4-hydroxy-3-methylbut-2-enyl diphosphate</name>
        <dbReference type="ChEBI" id="CHEBI:128753"/>
    </ligand>
</feature>
<dbReference type="NCBIfam" id="NF000907">
    <property type="entry name" value="PRK00087.1"/>
    <property type="match status" value="1"/>
</dbReference>
<feature type="binding site" evidence="9">
    <location>
        <position position="66"/>
    </location>
    <ligand>
        <name>isopentenyl diphosphate</name>
        <dbReference type="ChEBI" id="CHEBI:128769"/>
    </ligand>
</feature>
<keyword evidence="6 9" id="KW-0411">Iron-sulfur</keyword>
<reference evidence="11 12" key="1">
    <citation type="submission" date="2020-08" db="EMBL/GenBank/DDBJ databases">
        <title>Genomic Encyclopedia of Type Strains, Phase IV (KMG-IV): sequencing the most valuable type-strain genomes for metagenomic binning, comparative biology and taxonomic classification.</title>
        <authorList>
            <person name="Goeker M."/>
        </authorList>
    </citation>
    <scope>NUCLEOTIDE SEQUENCE [LARGE SCALE GENOMIC DNA]</scope>
    <source>
        <strain evidence="11 12">DSM 13481</strain>
    </source>
</reference>
<dbReference type="Gene3D" id="2.40.50.140">
    <property type="entry name" value="Nucleic acid-binding proteins"/>
    <property type="match status" value="4"/>
</dbReference>
<dbReference type="GO" id="GO:0022627">
    <property type="term" value="C:cytosolic small ribosomal subunit"/>
    <property type="evidence" value="ECO:0007669"/>
    <property type="project" value="TreeGrafter"/>
</dbReference>
<comment type="similarity">
    <text evidence="1">Belongs to the bacterial ribosomal protein bS1 family.</text>
</comment>
<feature type="binding site" evidence="9">
    <location>
        <position position="207"/>
    </location>
    <ligand>
        <name>(2E)-4-hydroxy-3-methylbut-2-enyl diphosphate</name>
        <dbReference type="ChEBI" id="CHEBI:128753"/>
    </ligand>
</feature>
<dbReference type="SUPFAM" id="SSF50249">
    <property type="entry name" value="Nucleic acid-binding proteins"/>
    <property type="match status" value="6"/>
</dbReference>
<keyword evidence="3 9" id="KW-0479">Metal-binding</keyword>
<dbReference type="GO" id="GO:0051539">
    <property type="term" value="F:4 iron, 4 sulfur cluster binding"/>
    <property type="evidence" value="ECO:0007669"/>
    <property type="project" value="UniProtKB-UniRule"/>
</dbReference>
<dbReference type="PANTHER" id="PTHR10724">
    <property type="entry name" value="30S RIBOSOMAL PROTEIN S1"/>
    <property type="match status" value="1"/>
</dbReference>
<keyword evidence="2 9" id="KW-0004">4Fe-4S</keyword>
<feature type="binding site" evidence="9">
    <location>
        <position position="40"/>
    </location>
    <ligand>
        <name>isopentenyl diphosphate</name>
        <dbReference type="ChEBI" id="CHEBI:128769"/>
    </ligand>
</feature>
<comment type="catalytic activity">
    <reaction evidence="9">
        <text>isopentenyl diphosphate + 2 oxidized [2Fe-2S]-[ferredoxin] + H2O = (2E)-4-hydroxy-3-methylbut-2-enyl diphosphate + 2 reduced [2Fe-2S]-[ferredoxin] + 2 H(+)</text>
        <dbReference type="Rhea" id="RHEA:24488"/>
        <dbReference type="Rhea" id="RHEA-COMP:10000"/>
        <dbReference type="Rhea" id="RHEA-COMP:10001"/>
        <dbReference type="ChEBI" id="CHEBI:15377"/>
        <dbReference type="ChEBI" id="CHEBI:15378"/>
        <dbReference type="ChEBI" id="CHEBI:33737"/>
        <dbReference type="ChEBI" id="CHEBI:33738"/>
        <dbReference type="ChEBI" id="CHEBI:128753"/>
        <dbReference type="ChEBI" id="CHEBI:128769"/>
        <dbReference type="EC" id="1.17.7.4"/>
    </reaction>
</comment>
<feature type="binding site" evidence="9">
    <location>
        <position position="206"/>
    </location>
    <ligand>
        <name>isopentenyl diphosphate</name>
        <dbReference type="ChEBI" id="CHEBI:128769"/>
    </ligand>
</feature>
<name>A0A841GRF0_9BACT</name>
<feature type="binding site" evidence="9">
    <location>
        <position position="115"/>
    </location>
    <ligand>
        <name>(2E)-4-hydroxy-3-methylbut-2-enyl diphosphate</name>
        <dbReference type="ChEBI" id="CHEBI:128753"/>
    </ligand>
</feature>
<evidence type="ECO:0000256" key="2">
    <source>
        <dbReference type="ARBA" id="ARBA00022485"/>
    </source>
</evidence>
<comment type="catalytic activity">
    <reaction evidence="9">
        <text>dimethylallyl diphosphate + 2 oxidized [2Fe-2S]-[ferredoxin] + H2O = (2E)-4-hydroxy-3-methylbut-2-enyl diphosphate + 2 reduced [2Fe-2S]-[ferredoxin] + 2 H(+)</text>
        <dbReference type="Rhea" id="RHEA:24825"/>
        <dbReference type="Rhea" id="RHEA-COMP:10000"/>
        <dbReference type="Rhea" id="RHEA-COMP:10001"/>
        <dbReference type="ChEBI" id="CHEBI:15377"/>
        <dbReference type="ChEBI" id="CHEBI:15378"/>
        <dbReference type="ChEBI" id="CHEBI:33737"/>
        <dbReference type="ChEBI" id="CHEBI:33738"/>
        <dbReference type="ChEBI" id="CHEBI:57623"/>
        <dbReference type="ChEBI" id="CHEBI:128753"/>
        <dbReference type="EC" id="1.17.7.4"/>
    </reaction>
</comment>
<proteinExistence type="inferred from homology"/>
<feature type="binding site" evidence="9">
    <location>
        <position position="40"/>
    </location>
    <ligand>
        <name>dimethylallyl diphosphate</name>
        <dbReference type="ChEBI" id="CHEBI:57623"/>
    </ligand>
</feature>
<sequence>MQIKIAKGIGFCFGVEKAVNVTKELLKSGKKVFTDDDIVHNKQVMEELERLGLSYDNGDIYLIRAHGLPKEKIEKIKKDHKVVDLTCKIVYNLFKTVEEYEKKGYQIVVYGKITHPEMIALKSYVKNAIITMEPLVIESEKIFVASQTTMSYKDFEIFYNKLKDISIYSELKIFNSICKITHDREIEVEKISREVDLMIVVGGKHSSNTKKLFNIASQHTKAIHIETIDEIREIPKGVDSVGIISGTSTPREIVEEIAAGLKKLGGMLQMENNFEKLLDSYLFDNVRKGEIVEAVVLRKGESEIFVDFGWKSEGVVTSDELVKDVKDYKIGEKLSLILLKKNDDEGIAYLSEKIVYSKKLKEILKEKFEKGEKIIGKINSEIKGGYKVIIENTIQAFLPKSESMIFDGNIPKTPLEFKIIKFEERGKRLNVILSRKAFINEQKEKFFNERKEGDIIEGIVKKIEKFGAFIRIFEGIDGLLPNSEVSYDTSLRVEDVLSEGQSVKLYIKKIDKENRKILLSLKELMPDPWQNVTKKYKVGDIVSGKVKNILSYGFYVNLEPGVDGLVHIDDIFWGRRGRISDIVSVGDIVKVMVKEIDPNNKKMRLSYKEVEGDPWENIEEKYPVGNTITGTVSSILDKGVIVEIERGISGFCPISEISWNYISSPKDVLSEGQKVKAVITELDKENRKMRLSIKRVQENPWKKFKDNHKIGDIVTVKVIKELKSGYVGACENVEIYLPKSHILKEITLGDELKVKIIQIKEDGEILRITASEKELENEKVIDSLKEEFENERYTTIERKVDNANSIDSGQE</sequence>
<feature type="binding site" evidence="9">
    <location>
        <position position="208"/>
    </location>
    <ligand>
        <name>isopentenyl diphosphate</name>
        <dbReference type="ChEBI" id="CHEBI:128769"/>
    </ligand>
</feature>
<dbReference type="RefSeq" id="WP_184618381.1">
    <property type="nucleotide sequence ID" value="NZ_JACHEX010000001.1"/>
</dbReference>
<feature type="binding site" evidence="9">
    <location>
        <position position="208"/>
    </location>
    <ligand>
        <name>dimethylallyl diphosphate</name>
        <dbReference type="ChEBI" id="CHEBI:57623"/>
    </ligand>
</feature>
<dbReference type="EC" id="1.17.7.4" evidence="9"/>
<dbReference type="UniPathway" id="UPA00059">
    <property type="reaction ID" value="UER00105"/>
</dbReference>
<evidence type="ECO:0000256" key="1">
    <source>
        <dbReference type="ARBA" id="ARBA00006767"/>
    </source>
</evidence>
<keyword evidence="5 9" id="KW-0408">Iron</keyword>
<evidence type="ECO:0000259" key="10">
    <source>
        <dbReference type="PROSITE" id="PS50126"/>
    </source>
</evidence>
<dbReference type="GO" id="GO:0050992">
    <property type="term" value="P:dimethylallyl diphosphate biosynthetic process"/>
    <property type="evidence" value="ECO:0007669"/>
    <property type="project" value="UniProtKB-UniRule"/>
</dbReference>
<gene>
    <name evidence="9" type="primary">ispH</name>
    <name evidence="11" type="ORF">HNP65_000022</name>
</gene>
<dbReference type="GO" id="GO:0046872">
    <property type="term" value="F:metal ion binding"/>
    <property type="evidence" value="ECO:0007669"/>
    <property type="project" value="UniProtKB-KW"/>
</dbReference>
<protein>
    <recommendedName>
        <fullName evidence="9">4-hydroxy-3-methylbut-2-enyl diphosphate reductase</fullName>
        <shortName evidence="9">HMBPP reductase</shortName>
        <ecNumber evidence="9">1.17.7.4</ecNumber>
    </recommendedName>
</protein>
<feature type="domain" description="S1 motif" evidence="10">
    <location>
        <begin position="453"/>
        <end position="522"/>
    </location>
</feature>
<organism evidence="11 12">
    <name type="scientific">Thermosipho japonicus</name>
    <dbReference type="NCBI Taxonomy" id="90323"/>
    <lineage>
        <taxon>Bacteria</taxon>
        <taxon>Thermotogati</taxon>
        <taxon>Thermotogota</taxon>
        <taxon>Thermotogae</taxon>
        <taxon>Thermotogales</taxon>
        <taxon>Fervidobacteriaceae</taxon>
        <taxon>Thermosipho</taxon>
    </lineage>
</organism>
<dbReference type="InterPro" id="IPR003451">
    <property type="entry name" value="LytB/IspH"/>
</dbReference>
<keyword evidence="9 11" id="KW-0560">Oxidoreductase</keyword>
<comment type="pathway">
    <text evidence="9">Isoprenoid biosynthesis; isopentenyl diphosphate biosynthesis via DXP pathway; isopentenyl diphosphate from 1-deoxy-D-xylulose 5-phosphate: step 6/6.</text>
</comment>
<dbReference type="GO" id="GO:0051745">
    <property type="term" value="F:4-hydroxy-3-methylbut-2-enyl diphosphate reductase activity"/>
    <property type="evidence" value="ECO:0007669"/>
    <property type="project" value="UniProtKB-UniRule"/>
</dbReference>
<dbReference type="NCBIfam" id="TIGR00216">
    <property type="entry name" value="ispH_lytB"/>
    <property type="match status" value="1"/>
</dbReference>
<evidence type="ECO:0000256" key="6">
    <source>
        <dbReference type="ARBA" id="ARBA00023014"/>
    </source>
</evidence>
<feature type="binding site" evidence="9">
    <location>
        <position position="115"/>
    </location>
    <ligand>
        <name>isopentenyl diphosphate</name>
        <dbReference type="ChEBI" id="CHEBI:128769"/>
    </ligand>
</feature>
<dbReference type="UniPathway" id="UPA00056">
    <property type="reaction ID" value="UER00097"/>
</dbReference>
<dbReference type="PANTHER" id="PTHR10724:SF7">
    <property type="entry name" value="SMALL RIBOSOMAL SUBUNIT PROTEIN BS1C"/>
    <property type="match status" value="1"/>
</dbReference>
<evidence type="ECO:0000256" key="7">
    <source>
        <dbReference type="ARBA" id="ARBA00023274"/>
    </source>
</evidence>
<feature type="binding site" evidence="9">
    <location>
        <position position="87"/>
    </location>
    <ligand>
        <name>[4Fe-4S] cluster</name>
        <dbReference type="ChEBI" id="CHEBI:49883"/>
    </ligand>
</feature>
<dbReference type="Pfam" id="PF13509">
    <property type="entry name" value="S1_2"/>
    <property type="match status" value="1"/>
</dbReference>
<dbReference type="Pfam" id="PF00575">
    <property type="entry name" value="S1"/>
    <property type="match status" value="3"/>
</dbReference>
<feature type="binding site" evidence="9">
    <location>
        <position position="206"/>
    </location>
    <ligand>
        <name>dimethylallyl diphosphate</name>
        <dbReference type="ChEBI" id="CHEBI:57623"/>
    </ligand>
</feature>
<dbReference type="PRINTS" id="PR00681">
    <property type="entry name" value="RIBOSOMALS1"/>
</dbReference>
<evidence type="ECO:0000256" key="9">
    <source>
        <dbReference type="HAMAP-Rule" id="MF_00191"/>
    </source>
</evidence>